<proteinExistence type="predicted"/>
<accession>A0AAV7L736</accession>
<sequence>MLSGGRWSLLKTLRQSGPLIPPLGMDHERELQGSVDGPAHVAIGRRLSGEAGLRHPAATVQDNVLTGIPAGFKSEACECGECRPEEDLDIRPFQLFQKAKETDIVPVTPVL</sequence>
<protein>
    <submittedName>
        <fullName evidence="1">Uncharacterized protein</fullName>
    </submittedName>
</protein>
<dbReference type="Proteomes" id="UP001066276">
    <property type="component" value="Chromosome 11"/>
</dbReference>
<dbReference type="AlphaFoldDB" id="A0AAV7L736"/>
<dbReference type="EMBL" id="JANPWB010000015">
    <property type="protein sequence ID" value="KAJ1087312.1"/>
    <property type="molecule type" value="Genomic_DNA"/>
</dbReference>
<evidence type="ECO:0000313" key="2">
    <source>
        <dbReference type="Proteomes" id="UP001066276"/>
    </source>
</evidence>
<name>A0AAV7L736_PLEWA</name>
<evidence type="ECO:0000313" key="1">
    <source>
        <dbReference type="EMBL" id="KAJ1087312.1"/>
    </source>
</evidence>
<reference evidence="1" key="1">
    <citation type="journal article" date="2022" name="bioRxiv">
        <title>Sequencing and chromosome-scale assembly of the giantPleurodeles waltlgenome.</title>
        <authorList>
            <person name="Brown T."/>
            <person name="Elewa A."/>
            <person name="Iarovenko S."/>
            <person name="Subramanian E."/>
            <person name="Araus A.J."/>
            <person name="Petzold A."/>
            <person name="Susuki M."/>
            <person name="Suzuki K.-i.T."/>
            <person name="Hayashi T."/>
            <person name="Toyoda A."/>
            <person name="Oliveira C."/>
            <person name="Osipova E."/>
            <person name="Leigh N.D."/>
            <person name="Simon A."/>
            <person name="Yun M.H."/>
        </authorList>
    </citation>
    <scope>NUCLEOTIDE SEQUENCE</scope>
    <source>
        <strain evidence="1">20211129_DDA</strain>
        <tissue evidence="1">Liver</tissue>
    </source>
</reference>
<comment type="caution">
    <text evidence="1">The sequence shown here is derived from an EMBL/GenBank/DDBJ whole genome shotgun (WGS) entry which is preliminary data.</text>
</comment>
<keyword evidence="2" id="KW-1185">Reference proteome</keyword>
<gene>
    <name evidence="1" type="ORF">NDU88_000492</name>
</gene>
<organism evidence="1 2">
    <name type="scientific">Pleurodeles waltl</name>
    <name type="common">Iberian ribbed newt</name>
    <dbReference type="NCBI Taxonomy" id="8319"/>
    <lineage>
        <taxon>Eukaryota</taxon>
        <taxon>Metazoa</taxon>
        <taxon>Chordata</taxon>
        <taxon>Craniata</taxon>
        <taxon>Vertebrata</taxon>
        <taxon>Euteleostomi</taxon>
        <taxon>Amphibia</taxon>
        <taxon>Batrachia</taxon>
        <taxon>Caudata</taxon>
        <taxon>Salamandroidea</taxon>
        <taxon>Salamandridae</taxon>
        <taxon>Pleurodelinae</taxon>
        <taxon>Pleurodeles</taxon>
    </lineage>
</organism>